<organism evidence="7 8">
    <name type="scientific">Lingula anatina</name>
    <name type="common">Brachiopod</name>
    <name type="synonym">Lingula unguis</name>
    <dbReference type="NCBI Taxonomy" id="7574"/>
    <lineage>
        <taxon>Eukaryota</taxon>
        <taxon>Metazoa</taxon>
        <taxon>Spiralia</taxon>
        <taxon>Lophotrochozoa</taxon>
        <taxon>Brachiopoda</taxon>
        <taxon>Linguliformea</taxon>
        <taxon>Lingulata</taxon>
        <taxon>Lingulida</taxon>
        <taxon>Linguloidea</taxon>
        <taxon>Lingulidae</taxon>
        <taxon>Lingula</taxon>
    </lineage>
</organism>
<dbReference type="KEGG" id="lak:106175591"/>
<dbReference type="CDD" id="cd17039">
    <property type="entry name" value="Ubl_ubiquitin_like"/>
    <property type="match status" value="2"/>
</dbReference>
<dbReference type="Pfam" id="PF00240">
    <property type="entry name" value="ubiquitin"/>
    <property type="match status" value="2"/>
</dbReference>
<dbReference type="GeneID" id="106175591"/>
<dbReference type="GO" id="GO:0070059">
    <property type="term" value="P:intrinsic apoptotic signaling pathway in response to endoplasmic reticulum stress"/>
    <property type="evidence" value="ECO:0007669"/>
    <property type="project" value="TreeGrafter"/>
</dbReference>
<dbReference type="Gene3D" id="3.10.20.90">
    <property type="entry name" value="Phosphatidylinositol 3-kinase Catalytic Subunit, Chain A, domain 1"/>
    <property type="match status" value="2"/>
</dbReference>
<dbReference type="InterPro" id="IPR000626">
    <property type="entry name" value="Ubiquitin-like_dom"/>
</dbReference>
<dbReference type="InterPro" id="IPR008271">
    <property type="entry name" value="Ser/Thr_kinase_AS"/>
</dbReference>
<dbReference type="Pfam" id="PF00069">
    <property type="entry name" value="Pkinase"/>
    <property type="match status" value="1"/>
</dbReference>
<dbReference type="SMART" id="SM00213">
    <property type="entry name" value="UBQ"/>
    <property type="match status" value="2"/>
</dbReference>
<dbReference type="Gene3D" id="1.10.510.10">
    <property type="entry name" value="Transferase(Phosphotransferase) domain 1"/>
    <property type="match status" value="1"/>
</dbReference>
<dbReference type="Proteomes" id="UP000085678">
    <property type="component" value="Unplaced"/>
</dbReference>
<feature type="domain" description="Ubiquitin-like" evidence="5">
    <location>
        <begin position="520"/>
        <end position="580"/>
    </location>
</feature>
<feature type="transmembrane region" description="Helical" evidence="3">
    <location>
        <begin position="186"/>
        <end position="207"/>
    </location>
</feature>
<keyword evidence="3" id="KW-0812">Transmembrane</keyword>
<feature type="domain" description="Ubiquitin-like" evidence="5">
    <location>
        <begin position="594"/>
        <end position="666"/>
    </location>
</feature>
<reference evidence="8" key="1">
    <citation type="submission" date="2025-08" db="UniProtKB">
        <authorList>
            <consortium name="RefSeq"/>
        </authorList>
    </citation>
    <scope>IDENTIFICATION</scope>
    <source>
        <tissue evidence="8">Gonads</tissue>
    </source>
</reference>
<dbReference type="InterPro" id="IPR038357">
    <property type="entry name" value="KEN_sf"/>
</dbReference>
<dbReference type="PANTHER" id="PTHR13954">
    <property type="entry name" value="IRE1-RELATED"/>
    <property type="match status" value="1"/>
</dbReference>
<protein>
    <submittedName>
        <fullName evidence="8">Uncharacterized protein LOC106175591 isoform X1</fullName>
    </submittedName>
</protein>
<dbReference type="PROSITE" id="PS00108">
    <property type="entry name" value="PROTEIN_KINASE_ST"/>
    <property type="match status" value="1"/>
</dbReference>
<dbReference type="STRING" id="7574.A0A1S3JRS8"/>
<dbReference type="GO" id="GO:0004521">
    <property type="term" value="F:RNA endonuclease activity"/>
    <property type="evidence" value="ECO:0007669"/>
    <property type="project" value="InterPro"/>
</dbReference>
<dbReference type="InterPro" id="IPR010513">
    <property type="entry name" value="KEN_dom"/>
</dbReference>
<dbReference type="GO" id="GO:1990604">
    <property type="term" value="C:IRE1-TRAF2-ASK1 complex"/>
    <property type="evidence" value="ECO:0007669"/>
    <property type="project" value="TreeGrafter"/>
</dbReference>
<dbReference type="InterPro" id="IPR000719">
    <property type="entry name" value="Prot_kinase_dom"/>
</dbReference>
<accession>A0A1S3JRS8</accession>
<dbReference type="InterPro" id="IPR029071">
    <property type="entry name" value="Ubiquitin-like_domsf"/>
</dbReference>
<feature type="domain" description="KEN" evidence="6">
    <location>
        <begin position="966"/>
        <end position="1104"/>
    </location>
</feature>
<dbReference type="Gene3D" id="1.20.1440.180">
    <property type="entry name" value="KEN domain"/>
    <property type="match status" value="1"/>
</dbReference>
<keyword evidence="3" id="KW-0472">Membrane</keyword>
<dbReference type="SUPFAM" id="SSF54236">
    <property type="entry name" value="Ubiquitin-like"/>
    <property type="match status" value="3"/>
</dbReference>
<evidence type="ECO:0000313" key="7">
    <source>
        <dbReference type="Proteomes" id="UP000085678"/>
    </source>
</evidence>
<feature type="transmembrane region" description="Helical" evidence="3">
    <location>
        <begin position="145"/>
        <end position="165"/>
    </location>
</feature>
<gene>
    <name evidence="8" type="primary">LOC106175591</name>
</gene>
<dbReference type="SUPFAM" id="SSF56112">
    <property type="entry name" value="Protein kinase-like (PK-like)"/>
    <property type="match status" value="1"/>
</dbReference>
<keyword evidence="2" id="KW-0067">ATP-binding</keyword>
<dbReference type="GO" id="GO:0051082">
    <property type="term" value="F:unfolded protein binding"/>
    <property type="evidence" value="ECO:0007669"/>
    <property type="project" value="TreeGrafter"/>
</dbReference>
<sequence>MEAVWNSRLSPTMRRDWDSYCNNNESFTGGSLPAMLLQYIQMIPECGDSFHLTDIKRFLCFNILVHLFVNGLFKDSPSILRAIIHAGILMIQTFILDLIGFFDWFDAFTYGFEHSQILRNQVIFFLLLSFKLLSTFRCNTIMDNLYDRAICVLFILGGSICVYIYPVGFVRRQDIDEDTYRLLTRVLGVIWAVPTAVYSLACAHFYFVTEPTLDLEDGKNCYVASATICIESTVKTMYFDMRSSVENEQMRRKITKAFEMDPGTKMRFKYKGQELDNFKRIFLDFDPFVDVEIHVIILHKLKVRYFGNQFVKVYCGRDDLISRLNTNIAETLQIPRALVRLMQNKTKCEEHRTCADYGLTGCSDTHIEPNSIAIQLDSGLIHKEDINIKASLGDYLKALHLENFRSLDVFAIHSETQESQGNLDPATPLYNFVNPDADIPTRILVMHGVIRVQLTFPSPELRYLPSQKHCLVHVESTIGALRRRLRASHIVFDNKDLSDDATIAECGLTDDALLFNDSTQKFSVSTPEGNNQFFKLRVSSTVRDLKEKIHAKTNINLEEQNLTYNGETLENDKRLFDYKIYGCGQSITLSKQSLSVVVSLPGNNSTTVKFQLHDTVQTLKRSIHEKTEISPEEQRLYLDSREIFDDSVLSEVGLTSDKSITLKKRKALKLKEEWRQKSIRWKKKFEDFVQLTEDDFEDVAGLYLCTKDPKFRISSGSESTEVYLGLLGDGTEVAVKRYLITSWTLDNELDLLLVLDHPRIVRYRIVVPDKSFAYLVLELGEYTLKEYIEILKRSNRLKEKGPTLVREIMEGLDVLHSSERKILHRDLKPQNVLIDCKGHAKLADFGIGRRLNADQSTLVTEAAGTLRWQAKETIVNSQTAPYRSRTDIQTAGMLMYYILSGGHHPFDQNNDSDLYFVRQNIVTGNYDVSQLADDIACDLIEWMLAPNPEDRPYSRDVLIHPFFWDTESQYKFVLAVGDEKEVKESSRNRAHPVVQGIDNITPTWPAGGTQWQQCIEPALVSAMTARRPYGSGICDLLRFIRNVDVHLKDKPLSLQQTIGQPIEYFTKCLPFDTLFMGLYKVLRSTRNSADDWTVRPSFKDSFHAQNSHI</sequence>
<evidence type="ECO:0000256" key="1">
    <source>
        <dbReference type="ARBA" id="ARBA00022741"/>
    </source>
</evidence>
<evidence type="ECO:0000256" key="2">
    <source>
        <dbReference type="ARBA" id="ARBA00022840"/>
    </source>
</evidence>
<evidence type="ECO:0000256" key="3">
    <source>
        <dbReference type="SAM" id="Phobius"/>
    </source>
</evidence>
<keyword evidence="1" id="KW-0547">Nucleotide-binding</keyword>
<evidence type="ECO:0000259" key="4">
    <source>
        <dbReference type="PROSITE" id="PS50011"/>
    </source>
</evidence>
<feature type="transmembrane region" description="Helical" evidence="3">
    <location>
        <begin position="79"/>
        <end position="105"/>
    </location>
</feature>
<dbReference type="GO" id="GO:0004674">
    <property type="term" value="F:protein serine/threonine kinase activity"/>
    <property type="evidence" value="ECO:0007669"/>
    <property type="project" value="InterPro"/>
</dbReference>
<evidence type="ECO:0000259" key="5">
    <source>
        <dbReference type="PROSITE" id="PS50053"/>
    </source>
</evidence>
<keyword evidence="3" id="KW-1133">Transmembrane helix</keyword>
<dbReference type="GO" id="GO:0005524">
    <property type="term" value="F:ATP binding"/>
    <property type="evidence" value="ECO:0007669"/>
    <property type="project" value="UniProtKB-KW"/>
</dbReference>
<dbReference type="SMART" id="SM00220">
    <property type="entry name" value="S_TKc"/>
    <property type="match status" value="1"/>
</dbReference>
<evidence type="ECO:0000313" key="8">
    <source>
        <dbReference type="RefSeq" id="XP_013413113.1"/>
    </source>
</evidence>
<dbReference type="GO" id="GO:0006397">
    <property type="term" value="P:mRNA processing"/>
    <property type="evidence" value="ECO:0007669"/>
    <property type="project" value="InterPro"/>
</dbReference>
<dbReference type="Pfam" id="PF06479">
    <property type="entry name" value="Ribonuc_2-5A"/>
    <property type="match status" value="1"/>
</dbReference>
<dbReference type="PANTHER" id="PTHR13954:SF28">
    <property type="match status" value="1"/>
</dbReference>
<dbReference type="InterPro" id="IPR045133">
    <property type="entry name" value="IRE1/2-like"/>
</dbReference>
<dbReference type="GO" id="GO:0036498">
    <property type="term" value="P:IRE1-mediated unfolded protein response"/>
    <property type="evidence" value="ECO:0007669"/>
    <property type="project" value="TreeGrafter"/>
</dbReference>
<dbReference type="InParanoid" id="A0A1S3JRS8"/>
<dbReference type="OrthoDB" id="6060579at2759"/>
<keyword evidence="7" id="KW-1185">Reference proteome</keyword>
<dbReference type="RefSeq" id="XP_013413113.1">
    <property type="nucleotide sequence ID" value="XM_013557659.1"/>
</dbReference>
<dbReference type="InterPro" id="IPR011009">
    <property type="entry name" value="Kinase-like_dom_sf"/>
</dbReference>
<dbReference type="PROSITE" id="PS50011">
    <property type="entry name" value="PROTEIN_KINASE_DOM"/>
    <property type="match status" value="1"/>
</dbReference>
<name>A0A1S3JRS8_LINAN</name>
<proteinExistence type="predicted"/>
<evidence type="ECO:0000259" key="6">
    <source>
        <dbReference type="PROSITE" id="PS51392"/>
    </source>
</evidence>
<dbReference type="AlphaFoldDB" id="A0A1S3JRS8"/>
<dbReference type="PROSITE" id="PS51392">
    <property type="entry name" value="KEN"/>
    <property type="match status" value="1"/>
</dbReference>
<dbReference type="PROSITE" id="PS50053">
    <property type="entry name" value="UBIQUITIN_2"/>
    <property type="match status" value="2"/>
</dbReference>
<feature type="domain" description="Protein kinase" evidence="4">
    <location>
        <begin position="685"/>
        <end position="963"/>
    </location>
</feature>